<accession>A0A0M9WHQ4</accession>
<evidence type="ECO:0000256" key="2">
    <source>
        <dbReference type="ARBA" id="ARBA00022692"/>
    </source>
</evidence>
<evidence type="ECO:0000256" key="1">
    <source>
        <dbReference type="ARBA" id="ARBA00004141"/>
    </source>
</evidence>
<evidence type="ECO:0000313" key="9">
    <source>
        <dbReference type="EMBL" id="KOS45302.1"/>
    </source>
</evidence>
<feature type="transmembrane region" description="Helical" evidence="7">
    <location>
        <begin position="243"/>
        <end position="263"/>
    </location>
</feature>
<dbReference type="STRING" id="229535.A0A0M9WHQ4"/>
<proteinExistence type="inferred from homology"/>
<feature type="region of interest" description="Disordered" evidence="6">
    <location>
        <begin position="363"/>
        <end position="386"/>
    </location>
</feature>
<dbReference type="OrthoDB" id="3934549at2759"/>
<feature type="transmembrane region" description="Helical" evidence="7">
    <location>
        <begin position="204"/>
        <end position="223"/>
    </location>
</feature>
<feature type="transmembrane region" description="Helical" evidence="7">
    <location>
        <begin position="12"/>
        <end position="31"/>
    </location>
</feature>
<evidence type="ECO:0000256" key="4">
    <source>
        <dbReference type="ARBA" id="ARBA00023136"/>
    </source>
</evidence>
<feature type="domain" description="Rhodopsin" evidence="8">
    <location>
        <begin position="27"/>
        <end position="268"/>
    </location>
</feature>
<protein>
    <recommendedName>
        <fullName evidence="8">Rhodopsin domain-containing protein</fullName>
    </recommendedName>
</protein>
<dbReference type="InterPro" id="IPR049326">
    <property type="entry name" value="Rhodopsin_dom_fungi"/>
</dbReference>
<comment type="subcellular location">
    <subcellularLocation>
        <location evidence="1">Membrane</location>
        <topology evidence="1">Multi-pass membrane protein</topology>
    </subcellularLocation>
</comment>
<keyword evidence="10" id="KW-1185">Reference proteome</keyword>
<evidence type="ECO:0000256" key="5">
    <source>
        <dbReference type="ARBA" id="ARBA00038359"/>
    </source>
</evidence>
<dbReference type="InterPro" id="IPR052337">
    <property type="entry name" value="SAT4-like"/>
</dbReference>
<dbReference type="Proteomes" id="UP000037696">
    <property type="component" value="Unassembled WGS sequence"/>
</dbReference>
<dbReference type="Pfam" id="PF20684">
    <property type="entry name" value="Fung_rhodopsin"/>
    <property type="match status" value="1"/>
</dbReference>
<evidence type="ECO:0000256" key="7">
    <source>
        <dbReference type="SAM" id="Phobius"/>
    </source>
</evidence>
<gene>
    <name evidence="9" type="ORF">ACN38_g3769</name>
</gene>
<dbReference type="PANTHER" id="PTHR33048:SF165">
    <property type="entry name" value="INTEGRAL MEMBRANE PROTEIN"/>
    <property type="match status" value="1"/>
</dbReference>
<keyword evidence="3 7" id="KW-1133">Transmembrane helix</keyword>
<comment type="caution">
    <text evidence="9">The sequence shown here is derived from an EMBL/GenBank/DDBJ whole genome shotgun (WGS) entry which is preliminary data.</text>
</comment>
<evidence type="ECO:0000259" key="8">
    <source>
        <dbReference type="Pfam" id="PF20684"/>
    </source>
</evidence>
<feature type="region of interest" description="Disordered" evidence="6">
    <location>
        <begin position="288"/>
        <end position="346"/>
    </location>
</feature>
<feature type="transmembrane region" description="Helical" evidence="7">
    <location>
        <begin position="88"/>
        <end position="109"/>
    </location>
</feature>
<name>A0A0M9WHQ4_9EURO</name>
<evidence type="ECO:0000313" key="10">
    <source>
        <dbReference type="Proteomes" id="UP000037696"/>
    </source>
</evidence>
<sequence length="386" mass="42812">MDRNTRSAVILAVSWIETCIGLFIFSLRFLSNWKFVGRFRWDIAIAGLTVVTGTTAQVFLQLSVNAGMGRHLDDLSDSQVVTALHWSWVFQLLAITASMLGKLAILAFLVQIRGRLEKKPWFLIILGVLIGAINTTVIGTILGQCKPMNKLWDDSVEGTCNPGREVNQNYSFFQASFNALSDVLLAVYPVHLFWKLQMKLRAKVVLSILMGLGWIAALCSAVRTSELKALTQTRDITYAHSDLLIWASTEAWIIIMVGCIPPTRPLMDKVLQRLGFISKKTSTPYQHHDFSGHAKYGTNKSNPAGHSDFRSNAYGGRKKPSEDDSPGWMELSAFEGTGSEEHIVNEPTGIIIRTDIETHFEDVERHGGPSSGDSSIPAEHPIREGI</sequence>
<dbReference type="EMBL" id="LHQQ01000046">
    <property type="protein sequence ID" value="KOS45302.1"/>
    <property type="molecule type" value="Genomic_DNA"/>
</dbReference>
<evidence type="ECO:0000256" key="3">
    <source>
        <dbReference type="ARBA" id="ARBA00022989"/>
    </source>
</evidence>
<comment type="similarity">
    <text evidence="5">Belongs to the SAT4 family.</text>
</comment>
<dbReference type="AlphaFoldDB" id="A0A0M9WHQ4"/>
<evidence type="ECO:0000256" key="6">
    <source>
        <dbReference type="SAM" id="MobiDB-lite"/>
    </source>
</evidence>
<reference evidence="9 10" key="1">
    <citation type="submission" date="2015-08" db="EMBL/GenBank/DDBJ databases">
        <title>Genome sequencing of Penicillium nordicum.</title>
        <authorList>
            <person name="Nguyen H.D."/>
            <person name="Seifert K.A."/>
        </authorList>
    </citation>
    <scope>NUCLEOTIDE SEQUENCE [LARGE SCALE GENOMIC DNA]</scope>
    <source>
        <strain evidence="9 10">DAOMC 185683</strain>
    </source>
</reference>
<keyword evidence="4 7" id="KW-0472">Membrane</keyword>
<keyword evidence="2 7" id="KW-0812">Transmembrane</keyword>
<feature type="transmembrane region" description="Helical" evidence="7">
    <location>
        <begin position="121"/>
        <end position="142"/>
    </location>
</feature>
<dbReference type="PANTHER" id="PTHR33048">
    <property type="entry name" value="PTH11-LIKE INTEGRAL MEMBRANE PROTEIN (AFU_ORTHOLOGUE AFUA_5G11245)"/>
    <property type="match status" value="1"/>
</dbReference>
<dbReference type="GO" id="GO:0016020">
    <property type="term" value="C:membrane"/>
    <property type="evidence" value="ECO:0007669"/>
    <property type="project" value="UniProtKB-SubCell"/>
</dbReference>
<organism evidence="9 10">
    <name type="scientific">Penicillium nordicum</name>
    <dbReference type="NCBI Taxonomy" id="229535"/>
    <lineage>
        <taxon>Eukaryota</taxon>
        <taxon>Fungi</taxon>
        <taxon>Dikarya</taxon>
        <taxon>Ascomycota</taxon>
        <taxon>Pezizomycotina</taxon>
        <taxon>Eurotiomycetes</taxon>
        <taxon>Eurotiomycetidae</taxon>
        <taxon>Eurotiales</taxon>
        <taxon>Aspergillaceae</taxon>
        <taxon>Penicillium</taxon>
    </lineage>
</organism>